<feature type="chain" id="PRO_5013227855" description="DUF4440 domain-containing protein" evidence="1">
    <location>
        <begin position="25"/>
        <end position="289"/>
    </location>
</feature>
<reference evidence="4" key="1">
    <citation type="submission" date="2017-02" db="EMBL/GenBank/DDBJ databases">
        <authorList>
            <person name="Varghese N."/>
            <person name="Submissions S."/>
        </authorList>
    </citation>
    <scope>NUCLEOTIDE SEQUENCE [LARGE SCALE GENOMIC DNA]</scope>
    <source>
        <strain evidence="4">DSM 24091</strain>
    </source>
</reference>
<evidence type="ECO:0000256" key="1">
    <source>
        <dbReference type="SAM" id="SignalP"/>
    </source>
</evidence>
<dbReference type="Pfam" id="PF14534">
    <property type="entry name" value="DUF4440"/>
    <property type="match status" value="1"/>
</dbReference>
<dbReference type="InterPro" id="IPR032710">
    <property type="entry name" value="NTF2-like_dom_sf"/>
</dbReference>
<name>A0A1T5BB76_9SPHI</name>
<sequence>MKYNRFLTSISLSCLMLPAQVLFAQLPDKVGGLIAADRNAATISRTQSPHAAFSSIIDKESVFYVPSAVNAFNYLNNRPNIPDVLSWDPNFAVVSKSLEWGVTSGKMEFQKVGAVKRNGQYLTIWKRGKKGDWKVELRAEVENYGKNAAKEMWYHEPDDSWYLKHRSKVRLQQREDVVMSTDKLFSTVLKANNETAYSEFLADDVRFYYPWQEEISGKKNVLSFLKKQRIDIVTEPTDVGRAYSGEFAYSLGTAMVHSKEKDVKFNYIRVWQLKDDYQWRVILEMLFER</sequence>
<dbReference type="STRING" id="1513896.SAMN05660841_00509"/>
<dbReference type="Proteomes" id="UP000190150">
    <property type="component" value="Unassembled WGS sequence"/>
</dbReference>
<evidence type="ECO:0000259" key="2">
    <source>
        <dbReference type="Pfam" id="PF14534"/>
    </source>
</evidence>
<proteinExistence type="predicted"/>
<evidence type="ECO:0000313" key="3">
    <source>
        <dbReference type="EMBL" id="SKB44250.1"/>
    </source>
</evidence>
<dbReference type="AlphaFoldDB" id="A0A1T5BB76"/>
<dbReference type="EMBL" id="FUZF01000002">
    <property type="protein sequence ID" value="SKB44250.1"/>
    <property type="molecule type" value="Genomic_DNA"/>
</dbReference>
<feature type="domain" description="DUF4440" evidence="2">
    <location>
        <begin position="189"/>
        <end position="281"/>
    </location>
</feature>
<dbReference type="InterPro" id="IPR027843">
    <property type="entry name" value="DUF4440"/>
</dbReference>
<dbReference type="Gene3D" id="3.10.450.50">
    <property type="match status" value="2"/>
</dbReference>
<organism evidence="3 4">
    <name type="scientific">Sphingobacterium nematocida</name>
    <dbReference type="NCBI Taxonomy" id="1513896"/>
    <lineage>
        <taxon>Bacteria</taxon>
        <taxon>Pseudomonadati</taxon>
        <taxon>Bacteroidota</taxon>
        <taxon>Sphingobacteriia</taxon>
        <taxon>Sphingobacteriales</taxon>
        <taxon>Sphingobacteriaceae</taxon>
        <taxon>Sphingobacterium</taxon>
    </lineage>
</organism>
<evidence type="ECO:0000313" key="4">
    <source>
        <dbReference type="Proteomes" id="UP000190150"/>
    </source>
</evidence>
<accession>A0A1T5BB76</accession>
<dbReference type="RefSeq" id="WP_079640905.1">
    <property type="nucleotide sequence ID" value="NZ_FUZF01000002.1"/>
</dbReference>
<keyword evidence="1" id="KW-0732">Signal</keyword>
<protein>
    <recommendedName>
        <fullName evidence="2">DUF4440 domain-containing protein</fullName>
    </recommendedName>
</protein>
<keyword evidence="4" id="KW-1185">Reference proteome</keyword>
<dbReference type="SUPFAM" id="SSF54427">
    <property type="entry name" value="NTF2-like"/>
    <property type="match status" value="1"/>
</dbReference>
<feature type="signal peptide" evidence="1">
    <location>
        <begin position="1"/>
        <end position="24"/>
    </location>
</feature>
<gene>
    <name evidence="3" type="ORF">SAMN05660841_00509</name>
</gene>